<gene>
    <name evidence="2" type="ORF">TL10_20605</name>
</gene>
<dbReference type="PATRIC" id="fig|280871.6.peg.4267"/>
<evidence type="ECO:0000256" key="1">
    <source>
        <dbReference type="SAM" id="Phobius"/>
    </source>
</evidence>
<feature type="transmembrane region" description="Helical" evidence="1">
    <location>
        <begin position="7"/>
        <end position="25"/>
    </location>
</feature>
<accession>A0A0D1LAJ9</accession>
<organism evidence="2 3">
    <name type="scientific">Mycolicibacterium llatzerense</name>
    <dbReference type="NCBI Taxonomy" id="280871"/>
    <lineage>
        <taxon>Bacteria</taxon>
        <taxon>Bacillati</taxon>
        <taxon>Actinomycetota</taxon>
        <taxon>Actinomycetes</taxon>
        <taxon>Mycobacteriales</taxon>
        <taxon>Mycobacteriaceae</taxon>
        <taxon>Mycolicibacterium</taxon>
    </lineage>
</organism>
<keyword evidence="1" id="KW-0812">Transmembrane</keyword>
<evidence type="ECO:0000313" key="3">
    <source>
        <dbReference type="Proteomes" id="UP000032221"/>
    </source>
</evidence>
<name>A0A0D1LAJ9_9MYCO</name>
<keyword evidence="1" id="KW-1133">Transmembrane helix</keyword>
<dbReference type="EMBL" id="JXST01000031">
    <property type="protein sequence ID" value="KIU15197.1"/>
    <property type="molecule type" value="Genomic_DNA"/>
</dbReference>
<feature type="transmembrane region" description="Helical" evidence="1">
    <location>
        <begin position="66"/>
        <end position="83"/>
    </location>
</feature>
<sequence length="87" mass="9205">MVIANKIGIVVGLVLIGVGIVRLLLLPVECSGRPMSPGQTCTDLEKGRVVTRSFDQQRSLHNTTDGFFLVGGVVVAAGSALQLRRMA</sequence>
<keyword evidence="3" id="KW-1185">Reference proteome</keyword>
<reference evidence="2 3" key="1">
    <citation type="submission" date="2015-01" db="EMBL/GenBank/DDBJ databases">
        <title>Genome sequence of Mycobacterium llatzerense and Mycobacterium immunogenum recovered from brain abscess.</title>
        <authorList>
            <person name="Greninger A.L."/>
            <person name="Langelier C."/>
            <person name="Cunningham G."/>
            <person name="Chiu C.Y."/>
            <person name="Miller S."/>
        </authorList>
    </citation>
    <scope>NUCLEOTIDE SEQUENCE [LARGE SCALE GENOMIC DNA]</scope>
    <source>
        <strain evidence="2 3">CLUC14</strain>
    </source>
</reference>
<keyword evidence="1" id="KW-0472">Membrane</keyword>
<dbReference type="AlphaFoldDB" id="A0A0D1LAJ9"/>
<evidence type="ECO:0000313" key="2">
    <source>
        <dbReference type="EMBL" id="KIU15197.1"/>
    </source>
</evidence>
<proteinExistence type="predicted"/>
<comment type="caution">
    <text evidence="2">The sequence shown here is derived from an EMBL/GenBank/DDBJ whole genome shotgun (WGS) entry which is preliminary data.</text>
</comment>
<protein>
    <submittedName>
        <fullName evidence="2">Uncharacterized protein</fullName>
    </submittedName>
</protein>
<dbReference type="Proteomes" id="UP000032221">
    <property type="component" value="Unassembled WGS sequence"/>
</dbReference>